<gene>
    <name evidence="1" type="ORF">ACFQQL_14175</name>
</gene>
<keyword evidence="2" id="KW-1185">Reference proteome</keyword>
<dbReference type="Proteomes" id="UP001596455">
    <property type="component" value="Unassembled WGS sequence"/>
</dbReference>
<reference evidence="2" key="1">
    <citation type="journal article" date="2019" name="Int. J. Syst. Evol. Microbiol.">
        <title>The Global Catalogue of Microorganisms (GCM) 10K type strain sequencing project: providing services to taxonomists for standard genome sequencing and annotation.</title>
        <authorList>
            <consortium name="The Broad Institute Genomics Platform"/>
            <consortium name="The Broad Institute Genome Sequencing Center for Infectious Disease"/>
            <person name="Wu L."/>
            <person name="Ma J."/>
        </authorList>
    </citation>
    <scope>NUCLEOTIDE SEQUENCE [LARGE SCALE GENOMIC DNA]</scope>
    <source>
        <strain evidence="2">JCM 1490</strain>
    </source>
</reference>
<dbReference type="InterPro" id="IPR045441">
    <property type="entry name" value="DUF6506"/>
</dbReference>
<name>A0ABW2QAX3_9MICO</name>
<proteinExistence type="predicted"/>
<comment type="caution">
    <text evidence="1">The sequence shown here is derived from an EMBL/GenBank/DDBJ whole genome shotgun (WGS) entry which is preliminary data.</text>
</comment>
<evidence type="ECO:0000313" key="2">
    <source>
        <dbReference type="Proteomes" id="UP001596455"/>
    </source>
</evidence>
<dbReference type="RefSeq" id="WP_382395507.1">
    <property type="nucleotide sequence ID" value="NZ_JBHTCQ010000003.1"/>
</dbReference>
<evidence type="ECO:0000313" key="1">
    <source>
        <dbReference type="EMBL" id="MFC7406261.1"/>
    </source>
</evidence>
<organism evidence="1 2">
    <name type="scientific">Georgenia alba</name>
    <dbReference type="NCBI Taxonomy" id="2233858"/>
    <lineage>
        <taxon>Bacteria</taxon>
        <taxon>Bacillati</taxon>
        <taxon>Actinomycetota</taxon>
        <taxon>Actinomycetes</taxon>
        <taxon>Micrococcales</taxon>
        <taxon>Bogoriellaceae</taxon>
        <taxon>Georgenia</taxon>
    </lineage>
</organism>
<dbReference type="EMBL" id="JBHTCQ010000003">
    <property type="protein sequence ID" value="MFC7406261.1"/>
    <property type="molecule type" value="Genomic_DNA"/>
</dbReference>
<accession>A0ABW2QAX3</accession>
<dbReference type="Pfam" id="PF20116">
    <property type="entry name" value="DUF6506"/>
    <property type="match status" value="1"/>
</dbReference>
<sequence length="112" mass="11158">MSVSWAYIYEHPGTDPVGDRTVVDRGGQRALLVPVPTAASAADVARTLVEEDGVTLVELCGGFTSADVAQVAGSLPHHVAVGHVTFAADALAAAVAYSGAAAAAIESAGRTG</sequence>
<protein>
    <submittedName>
        <fullName evidence="1">DUF6506 family protein</fullName>
    </submittedName>
</protein>